<dbReference type="Gene3D" id="1.10.45.10">
    <property type="entry name" value="Vanillyl-alcohol Oxidase, Chain A, domain 4"/>
    <property type="match status" value="1"/>
</dbReference>
<reference evidence="7" key="1">
    <citation type="journal article" date="2019" name="Int. J. Syst. Evol. Microbiol.">
        <title>The Global Catalogue of Microorganisms (GCM) 10K type strain sequencing project: providing services to taxonomists for standard genome sequencing and annotation.</title>
        <authorList>
            <consortium name="The Broad Institute Genomics Platform"/>
            <consortium name="The Broad Institute Genome Sequencing Center for Infectious Disease"/>
            <person name="Wu L."/>
            <person name="Ma J."/>
        </authorList>
    </citation>
    <scope>NUCLEOTIDE SEQUENCE [LARGE SCALE GENOMIC DNA]</scope>
    <source>
        <strain evidence="7">JCM 15309</strain>
    </source>
</reference>
<evidence type="ECO:0000313" key="7">
    <source>
        <dbReference type="Proteomes" id="UP001500571"/>
    </source>
</evidence>
<keyword evidence="2" id="KW-0285">Flavoprotein</keyword>
<dbReference type="InterPro" id="IPR006094">
    <property type="entry name" value="Oxid_FAD_bind_N"/>
</dbReference>
<dbReference type="InterPro" id="IPR016166">
    <property type="entry name" value="FAD-bd_PCMH"/>
</dbReference>
<dbReference type="Proteomes" id="UP001500571">
    <property type="component" value="Unassembled WGS sequence"/>
</dbReference>
<dbReference type="Gene3D" id="3.30.465.10">
    <property type="match status" value="1"/>
</dbReference>
<gene>
    <name evidence="6" type="ORF">GCM10009798_15010</name>
</gene>
<evidence type="ECO:0000256" key="1">
    <source>
        <dbReference type="ARBA" id="ARBA00001974"/>
    </source>
</evidence>
<dbReference type="InterPro" id="IPR016171">
    <property type="entry name" value="Vanillyl_alc_oxidase_C-sub2"/>
</dbReference>
<dbReference type="PANTHER" id="PTHR42934">
    <property type="entry name" value="GLYCOLATE OXIDASE SUBUNIT GLCD"/>
    <property type="match status" value="1"/>
</dbReference>
<dbReference type="InterPro" id="IPR016164">
    <property type="entry name" value="FAD-linked_Oxase-like_C"/>
</dbReference>
<dbReference type="InterPro" id="IPR051914">
    <property type="entry name" value="FAD-linked_OxidoTrans_Type4"/>
</dbReference>
<dbReference type="SUPFAM" id="SSF56176">
    <property type="entry name" value="FAD-binding/transporter-associated domain-like"/>
    <property type="match status" value="1"/>
</dbReference>
<proteinExistence type="predicted"/>
<dbReference type="PANTHER" id="PTHR42934:SF2">
    <property type="entry name" value="GLYCOLATE OXIDASE SUBUNIT GLCD"/>
    <property type="match status" value="1"/>
</dbReference>
<evidence type="ECO:0000256" key="3">
    <source>
        <dbReference type="ARBA" id="ARBA00022827"/>
    </source>
</evidence>
<dbReference type="InterPro" id="IPR036318">
    <property type="entry name" value="FAD-bd_PCMH-like_sf"/>
</dbReference>
<dbReference type="Gene3D" id="3.30.70.2740">
    <property type="match status" value="1"/>
</dbReference>
<accession>A0ABN2QQL8</accession>
<keyword evidence="7" id="KW-1185">Reference proteome</keyword>
<sequence length="469" mass="48439">MTAQAPPVTVEALVAALPPGMVVTEASAMEKYREDFARDGSAGTPIAVVRPETAAQVQTAVRWAADHLVPVVARGAGTGLSGGSSAVDGGITISLDRMRAVAIDPQCQVAVVEPGALNADVKRAAAEHGLWYPPDPSSYEICSIGGNLATNAGGLCCVKYGVTSDYVLGMDVVLADGSLVTLGGKQIKDVAGLSLLKLFVGSEGTLGIITRAILRLIPLQTPQATLVSTFPSMAAAAEAVVAIRGAVRASMLELMDNTTINAVEDWRSHGLDRSAGALLVAQSDASGDAQAEVDLISAACTAAGGEDVYATTDPDESAMFVSARRNALHALEARGSVLFEDVGVPLPRLPELVQEVGRIAERRDVEIAVVAHAGDGNTHPIIVYDGADDGAVTRARQAFAEVMAAAIALGGTITGEHGVGRAKRFALPDQLGDDVLALTWRIKDAFDPHGILNPGAVLPPRLSAKKGER</sequence>
<dbReference type="Pfam" id="PF01565">
    <property type="entry name" value="FAD_binding_4"/>
    <property type="match status" value="1"/>
</dbReference>
<dbReference type="InterPro" id="IPR004113">
    <property type="entry name" value="FAD-bd_oxidored_4_C"/>
</dbReference>
<dbReference type="RefSeq" id="WP_344044002.1">
    <property type="nucleotide sequence ID" value="NZ_BAAAPB010000001.1"/>
</dbReference>
<evidence type="ECO:0000313" key="6">
    <source>
        <dbReference type="EMBL" id="GAA1956633.1"/>
    </source>
</evidence>
<name>A0ABN2QQL8_9ACTN</name>
<evidence type="ECO:0000256" key="2">
    <source>
        <dbReference type="ARBA" id="ARBA00022630"/>
    </source>
</evidence>
<dbReference type="Pfam" id="PF02913">
    <property type="entry name" value="FAD-oxidase_C"/>
    <property type="match status" value="1"/>
</dbReference>
<protein>
    <submittedName>
        <fullName evidence="6">FAD-linked oxidase C-terminal domain-containing protein</fullName>
    </submittedName>
</protein>
<keyword evidence="3" id="KW-0274">FAD</keyword>
<evidence type="ECO:0000256" key="4">
    <source>
        <dbReference type="ARBA" id="ARBA00023002"/>
    </source>
</evidence>
<feature type="domain" description="FAD-binding PCMH-type" evidence="5">
    <location>
        <begin position="41"/>
        <end position="219"/>
    </location>
</feature>
<evidence type="ECO:0000259" key="5">
    <source>
        <dbReference type="PROSITE" id="PS51387"/>
    </source>
</evidence>
<keyword evidence="4" id="KW-0560">Oxidoreductase</keyword>
<organism evidence="6 7">
    <name type="scientific">Nocardioides panacihumi</name>
    <dbReference type="NCBI Taxonomy" id="400774"/>
    <lineage>
        <taxon>Bacteria</taxon>
        <taxon>Bacillati</taxon>
        <taxon>Actinomycetota</taxon>
        <taxon>Actinomycetes</taxon>
        <taxon>Propionibacteriales</taxon>
        <taxon>Nocardioidaceae</taxon>
        <taxon>Nocardioides</taxon>
    </lineage>
</organism>
<dbReference type="EMBL" id="BAAAPB010000001">
    <property type="protein sequence ID" value="GAA1956633.1"/>
    <property type="molecule type" value="Genomic_DNA"/>
</dbReference>
<comment type="cofactor">
    <cofactor evidence="1">
        <name>FAD</name>
        <dbReference type="ChEBI" id="CHEBI:57692"/>
    </cofactor>
</comment>
<comment type="caution">
    <text evidence="6">The sequence shown here is derived from an EMBL/GenBank/DDBJ whole genome shotgun (WGS) entry which is preliminary data.</text>
</comment>
<dbReference type="PROSITE" id="PS51387">
    <property type="entry name" value="FAD_PCMH"/>
    <property type="match status" value="1"/>
</dbReference>
<dbReference type="SUPFAM" id="SSF55103">
    <property type="entry name" value="FAD-linked oxidases, C-terminal domain"/>
    <property type="match status" value="1"/>
</dbReference>
<dbReference type="InterPro" id="IPR016169">
    <property type="entry name" value="FAD-bd_PCMH_sub2"/>
</dbReference>